<reference evidence="2" key="1">
    <citation type="journal article" date="2020" name="Syst. Appl. Microbiol.">
        <title>Streptomyces alkaliterrae sp. nov., isolated from an alkaline soil, and emended descriptions of Streptomyces alkaliphilus, Streptomyces calidiresistens and Streptomyces durbertensis.</title>
        <authorList>
            <person name="Swiecimska M."/>
            <person name="Golinska P."/>
            <person name="Nouioui I."/>
            <person name="Wypij M."/>
            <person name="Rai M."/>
            <person name="Sangal V."/>
            <person name="Goodfellow M."/>
        </authorList>
    </citation>
    <scope>NUCLEOTIDE SEQUENCE [LARGE SCALE GENOMIC DNA]</scope>
    <source>
        <strain evidence="2">DSM 104538</strain>
    </source>
</reference>
<evidence type="ECO:0000313" key="2">
    <source>
        <dbReference type="Proteomes" id="UP000766698"/>
    </source>
</evidence>
<dbReference type="Proteomes" id="UP000766698">
    <property type="component" value="Unassembled WGS sequence"/>
</dbReference>
<proteinExistence type="predicted"/>
<accession>A0ABR6ECQ8</accession>
<protein>
    <submittedName>
        <fullName evidence="1">Uncharacterized protein</fullName>
    </submittedName>
</protein>
<sequence>MSLHAEYFLALHRLAERRDPAAPVPGSDEWLIPEELRYAYREAYRESRRRNSGRRPPAVGRPLRSRWFRRWRTGRLVQANRRACKA</sequence>
<organism evidence="1 2">
    <name type="scientific">Streptomyces durbertensis</name>
    <dbReference type="NCBI Taxonomy" id="2448886"/>
    <lineage>
        <taxon>Bacteria</taxon>
        <taxon>Bacillati</taxon>
        <taxon>Actinomycetota</taxon>
        <taxon>Actinomycetes</taxon>
        <taxon>Kitasatosporales</taxon>
        <taxon>Streptomycetaceae</taxon>
        <taxon>Streptomyces</taxon>
    </lineage>
</organism>
<dbReference type="EMBL" id="WMLF01000053">
    <property type="protein sequence ID" value="MBB1243114.1"/>
    <property type="molecule type" value="Genomic_DNA"/>
</dbReference>
<name>A0ABR6ECQ8_9ACTN</name>
<evidence type="ECO:0000313" key="1">
    <source>
        <dbReference type="EMBL" id="MBB1243114.1"/>
    </source>
</evidence>
<keyword evidence="2" id="KW-1185">Reference proteome</keyword>
<gene>
    <name evidence="1" type="ORF">GL263_05965</name>
</gene>
<comment type="caution">
    <text evidence="1">The sequence shown here is derived from an EMBL/GenBank/DDBJ whole genome shotgun (WGS) entry which is preliminary data.</text>
</comment>